<dbReference type="Proteomes" id="UP000242146">
    <property type="component" value="Unassembled WGS sequence"/>
</dbReference>
<evidence type="ECO:0000313" key="7">
    <source>
        <dbReference type="EMBL" id="ORX50837.1"/>
    </source>
</evidence>
<comment type="similarity">
    <text evidence="2">Belongs to the acetate uptake transporter (AceTr) (TC 2.A.96) family.</text>
</comment>
<comment type="caution">
    <text evidence="7">The sequence shown here is derived from an EMBL/GenBank/DDBJ whole genome shotgun (WGS) entry which is preliminary data.</text>
</comment>
<evidence type="ECO:0000313" key="8">
    <source>
        <dbReference type="Proteomes" id="UP000242146"/>
    </source>
</evidence>
<feature type="transmembrane region" description="Helical" evidence="6">
    <location>
        <begin position="135"/>
        <end position="154"/>
    </location>
</feature>
<keyword evidence="5 6" id="KW-0472">Membrane</keyword>
<comment type="subcellular location">
    <subcellularLocation>
        <location evidence="1">Membrane</location>
        <topology evidence="1">Multi-pass membrane protein</topology>
    </subcellularLocation>
</comment>
<keyword evidence="3 6" id="KW-0812">Transmembrane</keyword>
<accession>A0A1X2GCS1</accession>
<feature type="transmembrane region" description="Helical" evidence="6">
    <location>
        <begin position="94"/>
        <end position="114"/>
    </location>
</feature>
<dbReference type="InterPro" id="IPR051633">
    <property type="entry name" value="AceTr"/>
</dbReference>
<feature type="transmembrane region" description="Helical" evidence="6">
    <location>
        <begin position="36"/>
        <end position="55"/>
    </location>
</feature>
<feature type="transmembrane region" description="Helical" evidence="6">
    <location>
        <begin position="191"/>
        <end position="209"/>
    </location>
</feature>
<dbReference type="PANTHER" id="PTHR31123:SF1">
    <property type="entry name" value="ACCUMULATION OF DYADS PROTEIN 2-RELATED"/>
    <property type="match status" value="1"/>
</dbReference>
<gene>
    <name evidence="7" type="ORF">DM01DRAFT_1337439</name>
</gene>
<organism evidence="7 8">
    <name type="scientific">Hesseltinella vesiculosa</name>
    <dbReference type="NCBI Taxonomy" id="101127"/>
    <lineage>
        <taxon>Eukaryota</taxon>
        <taxon>Fungi</taxon>
        <taxon>Fungi incertae sedis</taxon>
        <taxon>Mucoromycota</taxon>
        <taxon>Mucoromycotina</taxon>
        <taxon>Mucoromycetes</taxon>
        <taxon>Mucorales</taxon>
        <taxon>Cunninghamellaceae</taxon>
        <taxon>Hesseltinella</taxon>
    </lineage>
</organism>
<keyword evidence="8" id="KW-1185">Reference proteome</keyword>
<dbReference type="GO" id="GO:0005886">
    <property type="term" value="C:plasma membrane"/>
    <property type="evidence" value="ECO:0007669"/>
    <property type="project" value="TreeGrafter"/>
</dbReference>
<dbReference type="GO" id="GO:0015123">
    <property type="term" value="F:acetate transmembrane transporter activity"/>
    <property type="evidence" value="ECO:0007669"/>
    <property type="project" value="TreeGrafter"/>
</dbReference>
<dbReference type="InterPro" id="IPR000791">
    <property type="entry name" value="Gpr1/Fun34/SatP-like"/>
</dbReference>
<reference evidence="7 8" key="1">
    <citation type="submission" date="2016-07" db="EMBL/GenBank/DDBJ databases">
        <title>Pervasive Adenine N6-methylation of Active Genes in Fungi.</title>
        <authorList>
            <consortium name="DOE Joint Genome Institute"/>
            <person name="Mondo S.J."/>
            <person name="Dannebaum R.O."/>
            <person name="Kuo R.C."/>
            <person name="Labutti K."/>
            <person name="Haridas S."/>
            <person name="Kuo A."/>
            <person name="Salamov A."/>
            <person name="Ahrendt S.R."/>
            <person name="Lipzen A."/>
            <person name="Sullivan W."/>
            <person name="Andreopoulos W.B."/>
            <person name="Clum A."/>
            <person name="Lindquist E."/>
            <person name="Daum C."/>
            <person name="Ramamoorthy G.K."/>
            <person name="Gryganskyi A."/>
            <person name="Culley D."/>
            <person name="Magnuson J.K."/>
            <person name="James T.Y."/>
            <person name="O'Malley M.A."/>
            <person name="Stajich J.E."/>
            <person name="Spatafora J.W."/>
            <person name="Visel A."/>
            <person name="Grigoriev I.V."/>
        </authorList>
    </citation>
    <scope>NUCLEOTIDE SEQUENCE [LARGE SCALE GENOMIC DNA]</scope>
    <source>
        <strain evidence="7 8">NRRL 3301</strain>
    </source>
</reference>
<feature type="transmembrane region" description="Helical" evidence="6">
    <location>
        <begin position="67"/>
        <end position="88"/>
    </location>
</feature>
<evidence type="ECO:0000256" key="1">
    <source>
        <dbReference type="ARBA" id="ARBA00004141"/>
    </source>
</evidence>
<dbReference type="EMBL" id="MCGT01000022">
    <property type="protein sequence ID" value="ORX50837.1"/>
    <property type="molecule type" value="Genomic_DNA"/>
</dbReference>
<evidence type="ECO:0000256" key="2">
    <source>
        <dbReference type="ARBA" id="ARBA00005587"/>
    </source>
</evidence>
<evidence type="ECO:0000256" key="3">
    <source>
        <dbReference type="ARBA" id="ARBA00022692"/>
    </source>
</evidence>
<evidence type="ECO:0000256" key="6">
    <source>
        <dbReference type="SAM" id="Phobius"/>
    </source>
</evidence>
<dbReference type="NCBIfam" id="NF038013">
    <property type="entry name" value="AceTr_1"/>
    <property type="match status" value="1"/>
</dbReference>
<dbReference type="PROSITE" id="PS01114">
    <property type="entry name" value="GPR1_FUN34_YAAH"/>
    <property type="match status" value="1"/>
</dbReference>
<dbReference type="PANTHER" id="PTHR31123">
    <property type="entry name" value="ACCUMULATION OF DYADS PROTEIN 2-RELATED"/>
    <property type="match status" value="1"/>
</dbReference>
<evidence type="ECO:0000256" key="5">
    <source>
        <dbReference type="ARBA" id="ARBA00023136"/>
    </source>
</evidence>
<dbReference type="STRING" id="101127.A0A1X2GCS1"/>
<proteinExistence type="inferred from homology"/>
<protein>
    <submittedName>
        <fullName evidence="7">Uncharacterized protein</fullName>
    </submittedName>
</protein>
<dbReference type="Pfam" id="PF01184">
    <property type="entry name" value="Gpr1_Fun34_YaaH"/>
    <property type="match status" value="1"/>
</dbReference>
<evidence type="ECO:0000256" key="4">
    <source>
        <dbReference type="ARBA" id="ARBA00022989"/>
    </source>
</evidence>
<dbReference type="InterPro" id="IPR047622">
    <property type="entry name" value="GPR1_FUN34_YAAH"/>
</dbReference>
<dbReference type="AlphaFoldDB" id="A0A1X2GCS1"/>
<name>A0A1X2GCS1_9FUNG</name>
<keyword evidence="4 6" id="KW-1133">Transmembrane helix</keyword>
<dbReference type="OrthoDB" id="3648309at2759"/>
<sequence>METLEAARESIIFDKMPETPPPMPPPVAQMITANPAPLGLCAFSLSNLILSLHLMGIGVDANGPQGIMISVSMFYGGLCQLLTGMWEFRTGNTFGATTFTSYGAYWLSYGYIFLPSSNIIDGYGGAATEQFKHSLGLFMAGWAVFSFLMLVAAHRSCVTLVAQFFMLFLTYVLSSAHCFNESASTNMASGVCGFITAFLGFYNAMAGMMTPLNSFFVLPIGRLP</sequence>
<feature type="transmembrane region" description="Helical" evidence="6">
    <location>
        <begin position="160"/>
        <end position="179"/>
    </location>
</feature>